<protein>
    <submittedName>
        <fullName evidence="1">Aldose 1-epimerase</fullName>
    </submittedName>
</protein>
<name>A0A933P133_9HYPH</name>
<gene>
    <name evidence="1" type="ORF">HY834_21275</name>
</gene>
<dbReference type="InterPro" id="IPR008183">
    <property type="entry name" value="Aldose_1/G6P_1-epimerase"/>
</dbReference>
<dbReference type="SUPFAM" id="SSF74650">
    <property type="entry name" value="Galactose mutarotase-like"/>
    <property type="match status" value="1"/>
</dbReference>
<evidence type="ECO:0000313" key="2">
    <source>
        <dbReference type="Proteomes" id="UP000782610"/>
    </source>
</evidence>
<sequence>MAAASDLVELRAGDLALDLAPAIGGSVASFRLGGIDLMRPLSASDRSSGNVLGVAMFPMLPYANRISGNAFTFGGKTYNFPANNPTEKYNVHGTGWQRPWRLAGAGPSEALLQLELIEPGEAYAYRATQRFALDPSGLTVTVTLTNTGRDTMPFGLGLHPWFERDADVTLQFTARRFYLEEPDGVSGNPVSIPPELDFTAARPLPQGWRNNDYGGWDGVAELRWPRRGVALRIAADSLFKHLMIYADPAKPHFCVEPQTNASGAFNRPGAFDDPGEGVIVLAPGMTAEASVRFEAMRV</sequence>
<comment type="caution">
    <text evidence="1">The sequence shown here is derived from an EMBL/GenBank/DDBJ whole genome shotgun (WGS) entry which is preliminary data.</text>
</comment>
<dbReference type="GO" id="GO:0016853">
    <property type="term" value="F:isomerase activity"/>
    <property type="evidence" value="ECO:0007669"/>
    <property type="project" value="InterPro"/>
</dbReference>
<dbReference type="InterPro" id="IPR011013">
    <property type="entry name" value="Gal_mutarotase_sf_dom"/>
</dbReference>
<proteinExistence type="predicted"/>
<dbReference type="EMBL" id="JACRAF010000069">
    <property type="protein sequence ID" value="MBI4924277.1"/>
    <property type="molecule type" value="Genomic_DNA"/>
</dbReference>
<accession>A0A933P133</accession>
<dbReference type="AlphaFoldDB" id="A0A933P133"/>
<organism evidence="1 2">
    <name type="scientific">Devosia nanyangense</name>
    <dbReference type="NCBI Taxonomy" id="1228055"/>
    <lineage>
        <taxon>Bacteria</taxon>
        <taxon>Pseudomonadati</taxon>
        <taxon>Pseudomonadota</taxon>
        <taxon>Alphaproteobacteria</taxon>
        <taxon>Hyphomicrobiales</taxon>
        <taxon>Devosiaceae</taxon>
        <taxon>Devosia</taxon>
    </lineage>
</organism>
<dbReference type="Proteomes" id="UP000782610">
    <property type="component" value="Unassembled WGS sequence"/>
</dbReference>
<dbReference type="InterPro" id="IPR014718">
    <property type="entry name" value="GH-type_carb-bd"/>
</dbReference>
<dbReference type="CDD" id="cd09021">
    <property type="entry name" value="Aldose_epim_Ec_YphB"/>
    <property type="match status" value="1"/>
</dbReference>
<dbReference type="Pfam" id="PF01263">
    <property type="entry name" value="Aldose_epim"/>
    <property type="match status" value="1"/>
</dbReference>
<evidence type="ECO:0000313" key="1">
    <source>
        <dbReference type="EMBL" id="MBI4924277.1"/>
    </source>
</evidence>
<dbReference type="GO" id="GO:0030246">
    <property type="term" value="F:carbohydrate binding"/>
    <property type="evidence" value="ECO:0007669"/>
    <property type="project" value="InterPro"/>
</dbReference>
<dbReference type="Gene3D" id="2.70.98.10">
    <property type="match status" value="1"/>
</dbReference>
<dbReference type="GO" id="GO:0005975">
    <property type="term" value="P:carbohydrate metabolic process"/>
    <property type="evidence" value="ECO:0007669"/>
    <property type="project" value="InterPro"/>
</dbReference>
<reference evidence="1" key="1">
    <citation type="submission" date="2020-07" db="EMBL/GenBank/DDBJ databases">
        <title>Huge and variable diversity of episymbiotic CPR bacteria and DPANN archaea in groundwater ecosystems.</title>
        <authorList>
            <person name="He C.Y."/>
            <person name="Keren R."/>
            <person name="Whittaker M."/>
            <person name="Farag I.F."/>
            <person name="Doudna J."/>
            <person name="Cate J.H.D."/>
            <person name="Banfield J.F."/>
        </authorList>
    </citation>
    <scope>NUCLEOTIDE SEQUENCE</scope>
    <source>
        <strain evidence="1">NC_groundwater_1586_Pr3_B-0.1um_66_15</strain>
    </source>
</reference>